<dbReference type="AlphaFoldDB" id="X0JKZ3"/>
<gene>
    <name evidence="2" type="ORF">FOPG_02450</name>
</gene>
<reference evidence="2" key="2">
    <citation type="submission" date="2012-05" db="EMBL/GenBank/DDBJ databases">
        <title>The Genome Annotation of Fusarium oxysporum PHW808.</title>
        <authorList>
            <consortium name="The Broad Institute Genomics Platform"/>
            <person name="Ma L.-J."/>
            <person name="Corby-Kistler H."/>
            <person name="Broz K."/>
            <person name="Gale L.R."/>
            <person name="Jonkers W."/>
            <person name="O'Donnell K."/>
            <person name="Ploetz R."/>
            <person name="Steinberg C."/>
            <person name="Schwartz D.C."/>
            <person name="VanEtten H."/>
            <person name="Zhou S."/>
            <person name="Young S.K."/>
            <person name="Zeng Q."/>
            <person name="Gargeya S."/>
            <person name="Fitzgerald M."/>
            <person name="Abouelleil A."/>
            <person name="Alvarado L."/>
            <person name="Chapman S.B."/>
            <person name="Gainer-Dewar J."/>
            <person name="Goldberg J."/>
            <person name="Griggs A."/>
            <person name="Gujja S."/>
            <person name="Hansen M."/>
            <person name="Howarth C."/>
            <person name="Imamovic A."/>
            <person name="Ireland A."/>
            <person name="Larimer J."/>
            <person name="McCowan C."/>
            <person name="Murphy C."/>
            <person name="Pearson M."/>
            <person name="Poon T.W."/>
            <person name="Priest M."/>
            <person name="Roberts A."/>
            <person name="Saif S."/>
            <person name="Shea T."/>
            <person name="Sykes S."/>
            <person name="Wortman J."/>
            <person name="Nusbaum C."/>
            <person name="Birren B."/>
        </authorList>
    </citation>
    <scope>NUCLEOTIDE SEQUENCE</scope>
    <source>
        <strain evidence="2">54008</strain>
    </source>
</reference>
<protein>
    <submittedName>
        <fullName evidence="2">Uncharacterized protein</fullName>
    </submittedName>
</protein>
<evidence type="ECO:0000313" key="2">
    <source>
        <dbReference type="EMBL" id="EXL85634.1"/>
    </source>
</evidence>
<dbReference type="HOGENOM" id="CLU_3224643_0_0_1"/>
<reference evidence="2" key="1">
    <citation type="submission" date="2011-11" db="EMBL/GenBank/DDBJ databases">
        <title>The Genome Sequence of Fusarium oxysporum PHW808.</title>
        <authorList>
            <consortium name="The Broad Institute Genome Sequencing Platform"/>
            <person name="Ma L.-J."/>
            <person name="Gale L.R."/>
            <person name="Schwartz D.C."/>
            <person name="Zhou S."/>
            <person name="Corby-Kistler H."/>
            <person name="Young S.K."/>
            <person name="Zeng Q."/>
            <person name="Gargeya S."/>
            <person name="Fitzgerald M."/>
            <person name="Haas B."/>
            <person name="Abouelleil A."/>
            <person name="Alvarado L."/>
            <person name="Arachchi H.M."/>
            <person name="Berlin A."/>
            <person name="Brown A."/>
            <person name="Chapman S.B."/>
            <person name="Chen Z."/>
            <person name="Dunbar C."/>
            <person name="Freedman E."/>
            <person name="Gearin G."/>
            <person name="Goldberg J."/>
            <person name="Griggs A."/>
            <person name="Gujja S."/>
            <person name="Heiman D."/>
            <person name="Howarth C."/>
            <person name="Larson L."/>
            <person name="Lui A."/>
            <person name="MacDonald P.J.P."/>
            <person name="Montmayeur A."/>
            <person name="Murphy C."/>
            <person name="Neiman D."/>
            <person name="Pearson M."/>
            <person name="Priest M."/>
            <person name="Roberts A."/>
            <person name="Saif S."/>
            <person name="Shea T."/>
            <person name="Shenoy N."/>
            <person name="Sisk P."/>
            <person name="Stolte C."/>
            <person name="Sykes S."/>
            <person name="Wortman J."/>
            <person name="Nusbaum C."/>
            <person name="Birren B."/>
        </authorList>
    </citation>
    <scope>NUCLEOTIDE SEQUENCE [LARGE SCALE GENOMIC DNA]</scope>
    <source>
        <strain evidence="2">54008</strain>
    </source>
</reference>
<dbReference type="Proteomes" id="UP000030676">
    <property type="component" value="Unassembled WGS sequence"/>
</dbReference>
<sequence length="44" mass="4915">MKIEVGVEISQRHGLSLGGREESLRGSKESRALKHSRLPGRSER</sequence>
<name>X0JKZ3_FUSOX</name>
<feature type="compositionally biased region" description="Basic and acidic residues" evidence="1">
    <location>
        <begin position="19"/>
        <end position="32"/>
    </location>
</feature>
<evidence type="ECO:0000256" key="1">
    <source>
        <dbReference type="SAM" id="MobiDB-lite"/>
    </source>
</evidence>
<dbReference type="EMBL" id="JH658808">
    <property type="protein sequence ID" value="EXL85634.1"/>
    <property type="molecule type" value="Genomic_DNA"/>
</dbReference>
<accession>X0JKZ3</accession>
<organism evidence="2">
    <name type="scientific">Fusarium oxysporum f. sp. conglutinans race 2 54008</name>
    <dbReference type="NCBI Taxonomy" id="1089457"/>
    <lineage>
        <taxon>Eukaryota</taxon>
        <taxon>Fungi</taxon>
        <taxon>Dikarya</taxon>
        <taxon>Ascomycota</taxon>
        <taxon>Pezizomycotina</taxon>
        <taxon>Sordariomycetes</taxon>
        <taxon>Hypocreomycetidae</taxon>
        <taxon>Hypocreales</taxon>
        <taxon>Nectriaceae</taxon>
        <taxon>Fusarium</taxon>
        <taxon>Fusarium oxysporum species complex</taxon>
    </lineage>
</organism>
<feature type="region of interest" description="Disordered" evidence="1">
    <location>
        <begin position="17"/>
        <end position="44"/>
    </location>
</feature>
<proteinExistence type="predicted"/>